<sequence length="58" mass="6158">MISPADRLADTSPEPDPVLSGEEAEALAETAPTEEALAAIAAAEAREARWIPARKFRP</sequence>
<keyword evidence="3" id="KW-1185">Reference proteome</keyword>
<accession>A0ABQ4TBF4</accession>
<dbReference type="RefSeq" id="WP_238311752.1">
    <property type="nucleotide sequence ID" value="NZ_BPQV01000007.1"/>
</dbReference>
<evidence type="ECO:0000256" key="1">
    <source>
        <dbReference type="SAM" id="MobiDB-lite"/>
    </source>
</evidence>
<gene>
    <name evidence="2" type="ORF">LKMONMHP_2826</name>
</gene>
<feature type="region of interest" description="Disordered" evidence="1">
    <location>
        <begin position="1"/>
        <end position="32"/>
    </location>
</feature>
<comment type="caution">
    <text evidence="2">The sequence shown here is derived from an EMBL/GenBank/DDBJ whole genome shotgun (WGS) entry which is preliminary data.</text>
</comment>
<evidence type="ECO:0000313" key="2">
    <source>
        <dbReference type="EMBL" id="GJE27964.1"/>
    </source>
</evidence>
<dbReference type="Proteomes" id="UP001055156">
    <property type="component" value="Unassembled WGS sequence"/>
</dbReference>
<reference evidence="2" key="1">
    <citation type="journal article" date="2021" name="Front. Microbiol.">
        <title>Comprehensive Comparative Genomics and Phenotyping of Methylobacterium Species.</title>
        <authorList>
            <person name="Alessa O."/>
            <person name="Ogura Y."/>
            <person name="Fujitani Y."/>
            <person name="Takami H."/>
            <person name="Hayashi T."/>
            <person name="Sahin N."/>
            <person name="Tani A."/>
        </authorList>
    </citation>
    <scope>NUCLEOTIDE SEQUENCE</scope>
    <source>
        <strain evidence="2">NBRC 15689</strain>
    </source>
</reference>
<protein>
    <submittedName>
        <fullName evidence="2">Uncharacterized protein</fullName>
    </submittedName>
</protein>
<evidence type="ECO:0000313" key="3">
    <source>
        <dbReference type="Proteomes" id="UP001055156"/>
    </source>
</evidence>
<proteinExistence type="predicted"/>
<reference evidence="2" key="2">
    <citation type="submission" date="2021-08" db="EMBL/GenBank/DDBJ databases">
        <authorList>
            <person name="Tani A."/>
            <person name="Ola A."/>
            <person name="Ogura Y."/>
            <person name="Katsura K."/>
            <person name="Hayashi T."/>
        </authorList>
    </citation>
    <scope>NUCLEOTIDE SEQUENCE</scope>
    <source>
        <strain evidence="2">NBRC 15689</strain>
    </source>
</reference>
<organism evidence="2 3">
    <name type="scientific">Methylobacterium organophilum</name>
    <dbReference type="NCBI Taxonomy" id="410"/>
    <lineage>
        <taxon>Bacteria</taxon>
        <taxon>Pseudomonadati</taxon>
        <taxon>Pseudomonadota</taxon>
        <taxon>Alphaproteobacteria</taxon>
        <taxon>Hyphomicrobiales</taxon>
        <taxon>Methylobacteriaceae</taxon>
        <taxon>Methylobacterium</taxon>
    </lineage>
</organism>
<name>A0ABQ4TBF4_METOR</name>
<dbReference type="EMBL" id="BPQV01000007">
    <property type="protein sequence ID" value="GJE27964.1"/>
    <property type="molecule type" value="Genomic_DNA"/>
</dbReference>